<sequence length="74" mass="8265">MLNPLETEMRSHRQARLALLKRSPRIAFSCYSSLGDIPVRTDHTDQPSGFPLGRAQSQSMTGAPRDPVFPNIEN</sequence>
<keyword evidence="3" id="KW-1185">Reference proteome</keyword>
<dbReference type="Proteomes" id="UP001066276">
    <property type="component" value="Chromosome 8"/>
</dbReference>
<evidence type="ECO:0000313" key="2">
    <source>
        <dbReference type="EMBL" id="KAJ1113672.1"/>
    </source>
</evidence>
<feature type="region of interest" description="Disordered" evidence="1">
    <location>
        <begin position="37"/>
        <end position="74"/>
    </location>
</feature>
<evidence type="ECO:0000256" key="1">
    <source>
        <dbReference type="SAM" id="MobiDB-lite"/>
    </source>
</evidence>
<gene>
    <name evidence="2" type="ORF">NDU88_001914</name>
</gene>
<dbReference type="AlphaFoldDB" id="A0AAV7NGH6"/>
<proteinExistence type="predicted"/>
<name>A0AAV7NGH6_PLEWA</name>
<accession>A0AAV7NGH6</accession>
<dbReference type="EMBL" id="JANPWB010000012">
    <property type="protein sequence ID" value="KAJ1113672.1"/>
    <property type="molecule type" value="Genomic_DNA"/>
</dbReference>
<organism evidence="2 3">
    <name type="scientific">Pleurodeles waltl</name>
    <name type="common">Iberian ribbed newt</name>
    <dbReference type="NCBI Taxonomy" id="8319"/>
    <lineage>
        <taxon>Eukaryota</taxon>
        <taxon>Metazoa</taxon>
        <taxon>Chordata</taxon>
        <taxon>Craniata</taxon>
        <taxon>Vertebrata</taxon>
        <taxon>Euteleostomi</taxon>
        <taxon>Amphibia</taxon>
        <taxon>Batrachia</taxon>
        <taxon>Caudata</taxon>
        <taxon>Salamandroidea</taxon>
        <taxon>Salamandridae</taxon>
        <taxon>Pleurodelinae</taxon>
        <taxon>Pleurodeles</taxon>
    </lineage>
</organism>
<evidence type="ECO:0000313" key="3">
    <source>
        <dbReference type="Proteomes" id="UP001066276"/>
    </source>
</evidence>
<protein>
    <submittedName>
        <fullName evidence="2">Uncharacterized protein</fullName>
    </submittedName>
</protein>
<comment type="caution">
    <text evidence="2">The sequence shown here is derived from an EMBL/GenBank/DDBJ whole genome shotgun (WGS) entry which is preliminary data.</text>
</comment>
<reference evidence="2" key="1">
    <citation type="journal article" date="2022" name="bioRxiv">
        <title>Sequencing and chromosome-scale assembly of the giantPleurodeles waltlgenome.</title>
        <authorList>
            <person name="Brown T."/>
            <person name="Elewa A."/>
            <person name="Iarovenko S."/>
            <person name="Subramanian E."/>
            <person name="Araus A.J."/>
            <person name="Petzold A."/>
            <person name="Susuki M."/>
            <person name="Suzuki K.-i.T."/>
            <person name="Hayashi T."/>
            <person name="Toyoda A."/>
            <person name="Oliveira C."/>
            <person name="Osipova E."/>
            <person name="Leigh N.D."/>
            <person name="Simon A."/>
            <person name="Yun M.H."/>
        </authorList>
    </citation>
    <scope>NUCLEOTIDE SEQUENCE</scope>
    <source>
        <strain evidence="2">20211129_DDA</strain>
        <tissue evidence="2">Liver</tissue>
    </source>
</reference>